<dbReference type="AlphaFoldDB" id="A0A370LCX5"/>
<keyword evidence="3" id="KW-1185">Reference proteome</keyword>
<dbReference type="EMBL" id="QQTP01000001">
    <property type="protein sequence ID" value="RDJ29375.1"/>
    <property type="molecule type" value="Genomic_DNA"/>
</dbReference>
<dbReference type="Proteomes" id="UP000255207">
    <property type="component" value="Unassembled WGS sequence"/>
</dbReference>
<gene>
    <name evidence="2" type="ORF">DWE98_02145</name>
</gene>
<organism evidence="2 3">
    <name type="scientific">Bosea caraganae</name>
    <dbReference type="NCBI Taxonomy" id="2763117"/>
    <lineage>
        <taxon>Bacteria</taxon>
        <taxon>Pseudomonadati</taxon>
        <taxon>Pseudomonadota</taxon>
        <taxon>Alphaproteobacteria</taxon>
        <taxon>Hyphomicrobiales</taxon>
        <taxon>Boseaceae</taxon>
        <taxon>Bosea</taxon>
    </lineage>
</organism>
<evidence type="ECO:0000313" key="3">
    <source>
        <dbReference type="Proteomes" id="UP000255207"/>
    </source>
</evidence>
<dbReference type="RefSeq" id="WP_114827493.1">
    <property type="nucleotide sequence ID" value="NZ_QQTO01000019.1"/>
</dbReference>
<dbReference type="InterPro" id="IPR009506">
    <property type="entry name" value="YjiS-like"/>
</dbReference>
<dbReference type="OrthoDB" id="8420502at2"/>
<name>A0A370LCX5_9HYPH</name>
<accession>A0A370LCX5</accession>
<dbReference type="Pfam" id="PF06568">
    <property type="entry name" value="YjiS-like"/>
    <property type="match status" value="1"/>
</dbReference>
<reference evidence="3" key="1">
    <citation type="submission" date="2018-07" db="EMBL/GenBank/DDBJ databases">
        <authorList>
            <person name="Safronova V.I."/>
            <person name="Chirak E.R."/>
            <person name="Sazanova A.L."/>
        </authorList>
    </citation>
    <scope>NUCLEOTIDE SEQUENCE [LARGE SCALE GENOMIC DNA]</scope>
    <source>
        <strain evidence="3">RCAM04685</strain>
    </source>
</reference>
<proteinExistence type="predicted"/>
<sequence length="111" mass="11981">MTCSDHATSLAPAPVRLSAAPAHALGELLSRLLAGVGAFVMARRNRRAIAELAECEDRMLRDIGLNRSIVDGVLEVGFGRDPSAVLERPSPSYAACEVERAKQISWMRIHG</sequence>
<evidence type="ECO:0000259" key="1">
    <source>
        <dbReference type="Pfam" id="PF06568"/>
    </source>
</evidence>
<protein>
    <submittedName>
        <fullName evidence="2">DUF1127 domain-containing protein</fullName>
    </submittedName>
</protein>
<comment type="caution">
    <text evidence="2">The sequence shown here is derived from an EMBL/GenBank/DDBJ whole genome shotgun (WGS) entry which is preliminary data.</text>
</comment>
<evidence type="ECO:0000313" key="2">
    <source>
        <dbReference type="EMBL" id="RDJ29375.1"/>
    </source>
</evidence>
<feature type="domain" description="YjiS-like" evidence="1">
    <location>
        <begin position="42"/>
        <end position="68"/>
    </location>
</feature>